<dbReference type="InterPro" id="IPR035965">
    <property type="entry name" value="PAS-like_dom_sf"/>
</dbReference>
<evidence type="ECO:0000256" key="2">
    <source>
        <dbReference type="ARBA" id="ARBA00012438"/>
    </source>
</evidence>
<dbReference type="GO" id="GO:0009881">
    <property type="term" value="F:photoreceptor activity"/>
    <property type="evidence" value="ECO:0007669"/>
    <property type="project" value="UniProtKB-KW"/>
</dbReference>
<evidence type="ECO:0000256" key="13">
    <source>
        <dbReference type="ARBA" id="ARBA00022991"/>
    </source>
</evidence>
<dbReference type="PANTHER" id="PTHR41523:SF7">
    <property type="entry name" value="HISTIDINE KINASE"/>
    <property type="match status" value="1"/>
</dbReference>
<evidence type="ECO:0000256" key="9">
    <source>
        <dbReference type="ARBA" id="ARBA00022737"/>
    </source>
</evidence>
<evidence type="ECO:0000256" key="8">
    <source>
        <dbReference type="ARBA" id="ARBA00022679"/>
    </source>
</evidence>
<keyword evidence="19" id="KW-1185">Reference proteome</keyword>
<dbReference type="Pfam" id="PF13188">
    <property type="entry name" value="PAS_8"/>
    <property type="match status" value="1"/>
</dbReference>
<dbReference type="CDD" id="cd00130">
    <property type="entry name" value="PAS"/>
    <property type="match status" value="2"/>
</dbReference>
<evidence type="ECO:0000259" key="16">
    <source>
        <dbReference type="PROSITE" id="PS50112"/>
    </source>
</evidence>
<evidence type="ECO:0000256" key="14">
    <source>
        <dbReference type="ARBA" id="ARBA00023026"/>
    </source>
</evidence>
<comment type="catalytic activity">
    <reaction evidence="1">
        <text>ATP + protein L-histidine = ADP + protein N-phospho-L-histidine.</text>
        <dbReference type="EC" id="2.7.13.3"/>
    </reaction>
</comment>
<proteinExistence type="predicted"/>
<dbReference type="Gene3D" id="3.30.565.10">
    <property type="entry name" value="Histidine kinase-like ATPase, C-terminal domain"/>
    <property type="match status" value="1"/>
</dbReference>
<dbReference type="FunFam" id="3.30.450.20:FF:000155">
    <property type="entry name" value="Sensor histidine kinase TodS"/>
    <property type="match status" value="1"/>
</dbReference>
<dbReference type="PANTHER" id="PTHR41523">
    <property type="entry name" value="TWO-COMPONENT SYSTEM SENSOR PROTEIN"/>
    <property type="match status" value="1"/>
</dbReference>
<dbReference type="EMBL" id="OMOQ01000007">
    <property type="protein sequence ID" value="SPH25041.1"/>
    <property type="molecule type" value="Genomic_DNA"/>
</dbReference>
<dbReference type="AlphaFoldDB" id="A0A2R8BNM6"/>
<evidence type="ECO:0000256" key="11">
    <source>
        <dbReference type="ARBA" id="ARBA00022777"/>
    </source>
</evidence>
<dbReference type="InterPro" id="IPR013656">
    <property type="entry name" value="PAS_4"/>
</dbReference>
<evidence type="ECO:0000256" key="10">
    <source>
        <dbReference type="ARBA" id="ARBA00022741"/>
    </source>
</evidence>
<dbReference type="InterPro" id="IPR000700">
    <property type="entry name" value="PAS-assoc_C"/>
</dbReference>
<dbReference type="Pfam" id="PF08448">
    <property type="entry name" value="PAS_4"/>
    <property type="match status" value="2"/>
</dbReference>
<dbReference type="SMART" id="SM00091">
    <property type="entry name" value="PAS"/>
    <property type="match status" value="4"/>
</dbReference>
<keyword evidence="12" id="KW-0067">ATP-binding</keyword>
<reference evidence="18 19" key="1">
    <citation type="submission" date="2018-03" db="EMBL/GenBank/DDBJ databases">
        <authorList>
            <person name="Keele B.F."/>
        </authorList>
    </citation>
    <scope>NUCLEOTIDE SEQUENCE [LARGE SCALE GENOMIC DNA]</scope>
    <source>
        <strain evidence="18 19">CECT 8626</strain>
    </source>
</reference>
<evidence type="ECO:0000256" key="3">
    <source>
        <dbReference type="ARBA" id="ARBA00022543"/>
    </source>
</evidence>
<name>A0A2R8BNM6_9RHOB</name>
<dbReference type="GO" id="GO:0004673">
    <property type="term" value="F:protein histidine kinase activity"/>
    <property type="evidence" value="ECO:0007669"/>
    <property type="project" value="UniProtKB-EC"/>
</dbReference>
<dbReference type="Pfam" id="PF00989">
    <property type="entry name" value="PAS"/>
    <property type="match status" value="1"/>
</dbReference>
<keyword evidence="10" id="KW-0547">Nucleotide-binding</keyword>
<dbReference type="Gene3D" id="3.30.450.20">
    <property type="entry name" value="PAS domain"/>
    <property type="match status" value="4"/>
</dbReference>
<dbReference type="SUPFAM" id="SSF55874">
    <property type="entry name" value="ATPase domain of HSP90 chaperone/DNA topoisomerase II/histidine kinase"/>
    <property type="match status" value="1"/>
</dbReference>
<evidence type="ECO:0000256" key="7">
    <source>
        <dbReference type="ARBA" id="ARBA00022643"/>
    </source>
</evidence>
<dbReference type="InterPro" id="IPR001610">
    <property type="entry name" value="PAC"/>
</dbReference>
<keyword evidence="6" id="KW-0285">Flavoprotein</keyword>
<dbReference type="InterPro" id="IPR000014">
    <property type="entry name" value="PAS"/>
</dbReference>
<dbReference type="NCBIfam" id="TIGR00229">
    <property type="entry name" value="sensory_box"/>
    <property type="match status" value="3"/>
</dbReference>
<dbReference type="SUPFAM" id="SSF55785">
    <property type="entry name" value="PYP-like sensor domain (PAS domain)"/>
    <property type="match status" value="4"/>
</dbReference>
<dbReference type="SMART" id="SM00911">
    <property type="entry name" value="HWE_HK"/>
    <property type="match status" value="1"/>
</dbReference>
<dbReference type="PROSITE" id="PS50113">
    <property type="entry name" value="PAC"/>
    <property type="match status" value="2"/>
</dbReference>
<dbReference type="SMART" id="SM00086">
    <property type="entry name" value="PAC"/>
    <property type="match status" value="2"/>
</dbReference>
<organism evidence="18 19">
    <name type="scientific">Albidovulum aquaemixtae</name>
    <dbReference type="NCBI Taxonomy" id="1542388"/>
    <lineage>
        <taxon>Bacteria</taxon>
        <taxon>Pseudomonadati</taxon>
        <taxon>Pseudomonadota</taxon>
        <taxon>Alphaproteobacteria</taxon>
        <taxon>Rhodobacterales</taxon>
        <taxon>Paracoccaceae</taxon>
        <taxon>Albidovulum</taxon>
    </lineage>
</organism>
<evidence type="ECO:0000256" key="6">
    <source>
        <dbReference type="ARBA" id="ARBA00022630"/>
    </source>
</evidence>
<keyword evidence="14" id="KW-0843">Virulence</keyword>
<dbReference type="EC" id="2.7.13.3" evidence="2"/>
<keyword evidence="8 18" id="KW-0808">Transferase</keyword>
<evidence type="ECO:0000256" key="12">
    <source>
        <dbReference type="ARBA" id="ARBA00022840"/>
    </source>
</evidence>
<feature type="domain" description="PAS" evidence="16">
    <location>
        <begin position="257"/>
        <end position="331"/>
    </location>
</feature>
<keyword evidence="4" id="KW-0597">Phosphoprotein</keyword>
<evidence type="ECO:0000256" key="15">
    <source>
        <dbReference type="ARBA" id="ARBA00023170"/>
    </source>
</evidence>
<dbReference type="GO" id="GO:0006355">
    <property type="term" value="P:regulation of DNA-templated transcription"/>
    <property type="evidence" value="ECO:0007669"/>
    <property type="project" value="InterPro"/>
</dbReference>
<keyword evidence="11 18" id="KW-0418">Kinase</keyword>
<keyword evidence="15" id="KW-0675">Receptor</keyword>
<feature type="domain" description="PAC" evidence="17">
    <location>
        <begin position="333"/>
        <end position="385"/>
    </location>
</feature>
<dbReference type="InterPro" id="IPR013767">
    <property type="entry name" value="PAS_fold"/>
</dbReference>
<evidence type="ECO:0000259" key="17">
    <source>
        <dbReference type="PROSITE" id="PS50113"/>
    </source>
</evidence>
<sequence>MLQSALLKQVIDAVPDGAAVIASDGTIRCVNDAWRQFSCANDGDRTSYYVGENYLRVCRDSSGEGSELATRIGAGLSRVLAGGQEFSAEYPCHCPSEKRWFMVIAKPLDLDGARFALVLHRNVSAEKRHEIEATHAEQNAKNLAAIVATMPDAVVGLDLEGHITSWNEAAQKLYGYDRSEVIGRSVEFLFPPDSSKSVGDHIADIVSNGLRNFEVVRQTKTGQRRRIEITAAPIRSVSGEIIGVSNVNRDVTEQRRSEQRLRDVLDNLFAFVGVLNLEGTLIEVNRAPLEVAGLEVKDVIRKKFWDCHWWSYSPDTQTQLQDACNRALAGELVRYDVQVRVAGEQLIWIDFQLAPLRNEDGDIVNLIPSGIDISDRHAALKALKSSHDTFRSLVEHSPFGIYTVDADFRIAHVSDGARKVFANVHPLIGHDFADALRILWPEPFATEAIGRFRHTLTTGEPYRSPRTIERRSDIGETESYDWKIERITMPDGRPGVVCNFYDLSERQRYEEHVRFLMREVNHRSKNLLTVVTSMARQTARGSSPDEFVDRFSQRLLGLSASQDLIVQGNWGGVTAKDLIRSQLNHLAQEVRCRRVKIAGPDLMLTPGAAQGIGMALHELSTNALKYGSLSVPDGTVAIGWGASQGDKIFHISWREHDGPEVTPPEKTGFGRTVIERMAAISVGGEVELVYGPTGASWTLTAPLAQVVMSAEAELP</sequence>
<dbReference type="OrthoDB" id="9816309at2"/>
<protein>
    <recommendedName>
        <fullName evidence="2">histidine kinase</fullName>
        <ecNumber evidence="2">2.7.13.3</ecNumber>
    </recommendedName>
</protein>
<keyword evidence="5" id="KW-0716">Sensory transduction</keyword>
<evidence type="ECO:0000313" key="18">
    <source>
        <dbReference type="EMBL" id="SPH25041.1"/>
    </source>
</evidence>
<evidence type="ECO:0000313" key="19">
    <source>
        <dbReference type="Proteomes" id="UP000244924"/>
    </source>
</evidence>
<gene>
    <name evidence="18" type="ORF">DEA8626_04076</name>
</gene>
<dbReference type="PROSITE" id="PS50112">
    <property type="entry name" value="PAS"/>
    <property type="match status" value="2"/>
</dbReference>
<dbReference type="Proteomes" id="UP000244924">
    <property type="component" value="Unassembled WGS sequence"/>
</dbReference>
<dbReference type="InterPro" id="IPR011102">
    <property type="entry name" value="Sig_transdc_His_kinase_HWE"/>
</dbReference>
<keyword evidence="3" id="KW-0600">Photoreceptor protein</keyword>
<feature type="domain" description="PAC" evidence="17">
    <location>
        <begin position="211"/>
        <end position="263"/>
    </location>
</feature>
<keyword evidence="9" id="KW-0677">Repeat</keyword>
<accession>A0A2R8BNM6</accession>
<feature type="domain" description="PAS" evidence="16">
    <location>
        <begin position="139"/>
        <end position="209"/>
    </location>
</feature>
<evidence type="ECO:0000256" key="5">
    <source>
        <dbReference type="ARBA" id="ARBA00022606"/>
    </source>
</evidence>
<dbReference type="GO" id="GO:0005524">
    <property type="term" value="F:ATP binding"/>
    <property type="evidence" value="ECO:0007669"/>
    <property type="project" value="UniProtKB-KW"/>
</dbReference>
<keyword evidence="7" id="KW-0288">FMN</keyword>
<dbReference type="InterPro" id="IPR036890">
    <property type="entry name" value="HATPase_C_sf"/>
</dbReference>
<dbReference type="Pfam" id="PF07536">
    <property type="entry name" value="HWE_HK"/>
    <property type="match status" value="1"/>
</dbReference>
<evidence type="ECO:0000256" key="4">
    <source>
        <dbReference type="ARBA" id="ARBA00022553"/>
    </source>
</evidence>
<keyword evidence="13" id="KW-0157">Chromophore</keyword>
<evidence type="ECO:0000256" key="1">
    <source>
        <dbReference type="ARBA" id="ARBA00000085"/>
    </source>
</evidence>